<evidence type="ECO:0000256" key="1">
    <source>
        <dbReference type="SAM" id="MobiDB-lite"/>
    </source>
</evidence>
<dbReference type="AlphaFoldDB" id="A0AA38H948"/>
<dbReference type="EMBL" id="JAKWFO010000005">
    <property type="protein sequence ID" value="KAI9636490.1"/>
    <property type="molecule type" value="Genomic_DNA"/>
</dbReference>
<organism evidence="3 4">
    <name type="scientific">Dioszegia hungarica</name>
    <dbReference type="NCBI Taxonomy" id="4972"/>
    <lineage>
        <taxon>Eukaryota</taxon>
        <taxon>Fungi</taxon>
        <taxon>Dikarya</taxon>
        <taxon>Basidiomycota</taxon>
        <taxon>Agaricomycotina</taxon>
        <taxon>Tremellomycetes</taxon>
        <taxon>Tremellales</taxon>
        <taxon>Bulleribasidiaceae</taxon>
        <taxon>Dioszegia</taxon>
    </lineage>
</organism>
<dbReference type="InterPro" id="IPR004177">
    <property type="entry name" value="DDHD_dom"/>
</dbReference>
<dbReference type="GO" id="GO:0004620">
    <property type="term" value="F:phospholipase activity"/>
    <property type="evidence" value="ECO:0007669"/>
    <property type="project" value="TreeGrafter"/>
</dbReference>
<proteinExistence type="predicted"/>
<protein>
    <submittedName>
        <fullName evidence="3">DDHD domain-containing protein</fullName>
    </submittedName>
</protein>
<dbReference type="InterPro" id="IPR029058">
    <property type="entry name" value="AB_hydrolase_fold"/>
</dbReference>
<dbReference type="Proteomes" id="UP001164286">
    <property type="component" value="Unassembled WGS sequence"/>
</dbReference>
<accession>A0AA38H948</accession>
<dbReference type="SMART" id="SM01127">
    <property type="entry name" value="DDHD"/>
    <property type="match status" value="1"/>
</dbReference>
<dbReference type="SUPFAM" id="SSF53474">
    <property type="entry name" value="alpha/beta-Hydrolases"/>
    <property type="match status" value="1"/>
</dbReference>
<feature type="domain" description="DDHD" evidence="2">
    <location>
        <begin position="551"/>
        <end position="746"/>
    </location>
</feature>
<sequence length="771" mass="85885">MTLSPTLLPMPYLDVRWVHAGAQHLSLLPNPITTASTTYKAFSAIESDRIEEAWVAISEEERQTAMREWGQGEGEGAPKPAKKEKEKEVAKAKDKEKTAKEKAGPEHPVDGHQGEVHVEVVRSGEEQKDTDLEGRYKDLVAQAQKEYENLELVRGVPVSQDSLFEVDLPSLSLHPVFWAHTGPRVSVLRGSWFITDDSKPCSWDLAEEIEKAYQEIRPWQPSYKHELATAVGQGAAAEEKLKYALPARFGPGLGIIFEDGDKGRLETSGALSYISKTFWSSVRARPSGTYVYRGYAAARLASGKEKEKEPRSGSTSRRGSAASMRRPDMEAAPVVEAARDKSFLNSSAIDEENIPVVDDEEEETPCTDLILIVHGIGQQLATQYEAYNFVYAGNQLRQVIRNQYKNPALASIVRDRRIQVLPVQWRASLQLDQQDSQEDVEHGMDNRFTMADITINKSIPYVRELTNSVLLDIPLFMSQHRLKMIEAVCLQANKLYRLWMARNPGWKGRIHLIGHSLGSALVAHILSNQPTKMPELSALPKQVILKTKDRFIFNTSNFYVAGSPLGIFLHLDQAQIMPRKGRERTMNSPQDEALDRAGKFGCMAIDSFYNVFYFSDPVAYQLNAAVDCQLAKKRQPLAISSVGSSFSVNTISQYLPVALRKQLEGKPQRPGAIRLPSGLEMLGPNGEERLEGSRGERRFSAMNPHGSVDFYLPSSGPSEYLDMITSHASYWTDASFAAFLLAETFSTRLDLMRTGLGLALDPSLNAAEVVI</sequence>
<dbReference type="GeneID" id="77728783"/>
<dbReference type="Pfam" id="PF02862">
    <property type="entry name" value="DDHD"/>
    <property type="match status" value="2"/>
</dbReference>
<feature type="compositionally biased region" description="Basic and acidic residues" evidence="1">
    <location>
        <begin position="302"/>
        <end position="311"/>
    </location>
</feature>
<keyword evidence="4" id="KW-1185">Reference proteome</keyword>
<dbReference type="PROSITE" id="PS51043">
    <property type="entry name" value="DDHD"/>
    <property type="match status" value="1"/>
</dbReference>
<feature type="compositionally biased region" description="Low complexity" evidence="1">
    <location>
        <begin position="312"/>
        <end position="324"/>
    </location>
</feature>
<evidence type="ECO:0000259" key="2">
    <source>
        <dbReference type="PROSITE" id="PS51043"/>
    </source>
</evidence>
<dbReference type="GO" id="GO:0046872">
    <property type="term" value="F:metal ion binding"/>
    <property type="evidence" value="ECO:0007669"/>
    <property type="project" value="InterPro"/>
</dbReference>
<feature type="compositionally biased region" description="Basic and acidic residues" evidence="1">
    <location>
        <begin position="81"/>
        <end position="111"/>
    </location>
</feature>
<dbReference type="InterPro" id="IPR058055">
    <property type="entry name" value="PA-PLA1"/>
</dbReference>
<dbReference type="Pfam" id="PF23463">
    <property type="entry name" value="WWE_2"/>
    <property type="match status" value="1"/>
</dbReference>
<feature type="region of interest" description="Disordered" evidence="1">
    <location>
        <begin position="62"/>
        <end position="111"/>
    </location>
</feature>
<dbReference type="RefSeq" id="XP_052946267.1">
    <property type="nucleotide sequence ID" value="XM_053089578.1"/>
</dbReference>
<dbReference type="PANTHER" id="PTHR23509:SF6">
    <property type="entry name" value="PHOSPHOLIPASE C1020.13C-RELATED"/>
    <property type="match status" value="1"/>
</dbReference>
<evidence type="ECO:0000313" key="4">
    <source>
        <dbReference type="Proteomes" id="UP001164286"/>
    </source>
</evidence>
<evidence type="ECO:0000313" key="3">
    <source>
        <dbReference type="EMBL" id="KAI9636490.1"/>
    </source>
</evidence>
<dbReference type="PANTHER" id="PTHR23509">
    <property type="entry name" value="PA-PL1 PHOSPHOLIPASE FAMILY"/>
    <property type="match status" value="1"/>
</dbReference>
<feature type="region of interest" description="Disordered" evidence="1">
    <location>
        <begin position="302"/>
        <end position="331"/>
    </location>
</feature>
<dbReference type="GO" id="GO:0005737">
    <property type="term" value="C:cytoplasm"/>
    <property type="evidence" value="ECO:0007669"/>
    <property type="project" value="TreeGrafter"/>
</dbReference>
<comment type="caution">
    <text evidence="3">The sequence shown here is derived from an EMBL/GenBank/DDBJ whole genome shotgun (WGS) entry which is preliminary data.</text>
</comment>
<reference evidence="3" key="1">
    <citation type="journal article" date="2022" name="G3 (Bethesda)">
        <title>High quality genome of the basidiomycete yeast Dioszegia hungarica PDD-24b-2 isolated from cloud water.</title>
        <authorList>
            <person name="Jarrige D."/>
            <person name="Haridas S."/>
            <person name="Bleykasten-Grosshans C."/>
            <person name="Joly M."/>
            <person name="Nadalig T."/>
            <person name="Sancelme M."/>
            <person name="Vuilleumier S."/>
            <person name="Grigoriev I.V."/>
            <person name="Amato P."/>
            <person name="Bringel F."/>
        </authorList>
    </citation>
    <scope>NUCLEOTIDE SEQUENCE</scope>
    <source>
        <strain evidence="3">PDD-24b-2</strain>
    </source>
</reference>
<gene>
    <name evidence="3" type="ORF">MKK02DRAFT_37169</name>
</gene>
<dbReference type="InterPro" id="IPR057826">
    <property type="entry name" value="WWE_C20G8.02"/>
</dbReference>
<name>A0AA38H948_9TREE</name>